<name>A0A1M6MH60_9ACTN</name>
<evidence type="ECO:0000313" key="3">
    <source>
        <dbReference type="Proteomes" id="UP000184452"/>
    </source>
</evidence>
<dbReference type="EMBL" id="FQZK01000010">
    <property type="protein sequence ID" value="SHJ82778.1"/>
    <property type="molecule type" value="Genomic_DNA"/>
</dbReference>
<dbReference type="Proteomes" id="UP000184452">
    <property type="component" value="Unassembled WGS sequence"/>
</dbReference>
<feature type="transmembrane region" description="Helical" evidence="1">
    <location>
        <begin position="57"/>
        <end position="77"/>
    </location>
</feature>
<dbReference type="RefSeq" id="WP_073380335.1">
    <property type="nucleotide sequence ID" value="NZ_FQZK01000010.1"/>
</dbReference>
<keyword evidence="1" id="KW-1133">Transmembrane helix</keyword>
<evidence type="ECO:0000256" key="1">
    <source>
        <dbReference type="SAM" id="Phobius"/>
    </source>
</evidence>
<keyword evidence="1" id="KW-0812">Transmembrane</keyword>
<organism evidence="2 3">
    <name type="scientific">Nocardiopsis flavescens</name>
    <dbReference type="NCBI Taxonomy" id="758803"/>
    <lineage>
        <taxon>Bacteria</taxon>
        <taxon>Bacillati</taxon>
        <taxon>Actinomycetota</taxon>
        <taxon>Actinomycetes</taxon>
        <taxon>Streptosporangiales</taxon>
        <taxon>Nocardiopsidaceae</taxon>
        <taxon>Nocardiopsis</taxon>
    </lineage>
</organism>
<protein>
    <recommendedName>
        <fullName evidence="4">CU044_5270 family protein</fullName>
    </recommendedName>
</protein>
<reference evidence="2 3" key="1">
    <citation type="submission" date="2016-11" db="EMBL/GenBank/DDBJ databases">
        <authorList>
            <person name="Jaros S."/>
            <person name="Januszkiewicz K."/>
            <person name="Wedrychowicz H."/>
        </authorList>
    </citation>
    <scope>NUCLEOTIDE SEQUENCE [LARGE SCALE GENOMIC DNA]</scope>
    <source>
        <strain evidence="2 3">CGMCC 4.5723</strain>
    </source>
</reference>
<sequence>MIQDDILETVSALEPRALRERADELSRRRREHVLERARAAGGRRAFLRAAADRRWRLPLTAGVLVTAAAVAAGVLVYSPGRTVVPGEGDADVQNNGVAASGPADARELFAAAAEAAAAREADPEGFWYVRTRRHLVADPPGVLGEGEGEYTVRQTFTDERWWELGGEFRSLANLSLDTETEFPTEADESAWERDGSPELAFASPMSTAYRGERNTPYGVGVSGLAALPEDAGALEEVLREQWTANRQGGEPEGVPPVEPTEEDFRASMVYDFPALATSPVSGRTLGALFTLAGEIEGIRLVGPARDPLGREGYEVEVVNPASSDEGREKSVRWIIDPDGGALLSEHWDEHAWTAYEEVGAVDEIGDPAVPVEYEDW</sequence>
<evidence type="ECO:0000313" key="2">
    <source>
        <dbReference type="EMBL" id="SHJ82778.1"/>
    </source>
</evidence>
<keyword evidence="3" id="KW-1185">Reference proteome</keyword>
<dbReference type="STRING" id="758803.SAMN05421803_11045"/>
<accession>A0A1M6MH60</accession>
<evidence type="ECO:0008006" key="4">
    <source>
        <dbReference type="Google" id="ProtNLM"/>
    </source>
</evidence>
<dbReference type="OrthoDB" id="3538210at2"/>
<keyword evidence="1" id="KW-0472">Membrane</keyword>
<dbReference type="AlphaFoldDB" id="A0A1M6MH60"/>
<gene>
    <name evidence="2" type="ORF">SAMN05421803_11045</name>
</gene>
<proteinExistence type="predicted"/>